<feature type="transmembrane region" description="Helical" evidence="9">
    <location>
        <begin position="885"/>
        <end position="904"/>
    </location>
</feature>
<dbReference type="PANTHER" id="PTHR21444:SF15">
    <property type="entry name" value="RECEPTOR FOR RETINOL UPTAKE STRA6"/>
    <property type="match status" value="1"/>
</dbReference>
<evidence type="ECO:0000256" key="2">
    <source>
        <dbReference type="ARBA" id="ARBA00022448"/>
    </source>
</evidence>
<keyword evidence="2" id="KW-0813">Transport</keyword>
<dbReference type="GO" id="GO:0034632">
    <property type="term" value="F:retinol transmembrane transporter activity"/>
    <property type="evidence" value="ECO:0007669"/>
    <property type="project" value="InterPro"/>
</dbReference>
<dbReference type="OrthoDB" id="6095629at2759"/>
<accession>A0A3M7T286</accession>
<gene>
    <name evidence="10" type="ORF">BpHYR1_032419</name>
</gene>
<sequence length="1195" mass="139957">MPKSAKINIKNKVIPFATIKFDESLCFNSQVELSGLGVKISQKQISRADFQVNDLINPYLIPINKDKNKKNKNSLRLPFKSVKEFSISKFWTTQYFKGERYVGTGLSHSIPLVERLVKEYKEGALARYRKQIKKLFYTLFDRINSKGIQAIIGLGLIGFFMIIILCNNESFLTIWHSLFGKKRRQRVRIESQRSVNWTNLASRLAVILFTSAFTFMQIVFTIKKSNVSLLNNLINSTHNLYIVRQTCKTIEQYYMFEDIVFLPFSLSFLIVLKFSSKIGRFNKFIANRFADYFQTDFYKAIQERKKQKFKESLSKKQSKMLKSKCGKCKYISHKCCSHYLCSFFCCLCCCSCCVPPGSDTRCFLYYSLRLGWQQTSWNKVCHILLVVLKWIFLIPLWKCLWNLSNKNGSAASPAQKHNSDGAKNGETDENESISSDDVIDQDDFDAYDQTIHRFKAPCPFPSTPFSTSNRAQSAAVYAIYTYDVLNIFMYVYTLSLTPKMIPFLGNIGTPGIILDLVIQIMQVIVVGVKFYPILVVADSDPGWFIHLCSSFYMFIIWISWLFRKAFCSRSEAFVRQAFRVITNQFAEQINLAINLQKNLTDLIFAFVTDQDDASESYMNAVKSKVPQLFDQYFGKQANKSFDDYDSNLKYYSKANNNLMTTQSSTRVGLRNQSLAKIHQLTDTISTNVSNSKSFNLVELLEIFPLYFLLSYLVACHFVKFLSHFYKSLLNWCRPKIQSHIYSNGDMCQSAFKQLKTSREKKTLNHNVRYINNFFRDTITFENLKLNKLSKKYPSKIVQRYEVSFVWGLIESKIYKNIHCFRYSKQFVNTYTVAFMVIYFFCLFGLQLSNVLGQKFVHSIEKLYVLYLKGFAPRLDARQHNLTTEINICIIIASVFMSFQLLLSIKTYRKDVLRLHRGEKFFRSLVLKYKDEDYKTIIRKRNRTSADITAESLHFPGFLIAHLVYGYIILVFILLGAMSTFLRFLVRWVLLKSDRQRIVNIAPYFLISYFNFFFDCFLGLFACISRVWKTTLFSVIYLPRLDKSMFDRKNEFLIRNIDKGHLAYINQVRMEHWYNNNVLNGFCEILIESMFFSQYYEENFKKKSLINLTRNKKVRLDENKKMRFLSNIDMPIFTRCALRVKEILNFQKLKDYSAIQLFRISLFVQLTGFPKPEMRPRPHSIPSLFEQNYTGNYLKI</sequence>
<dbReference type="PANTHER" id="PTHR21444">
    <property type="entry name" value="COILED-COIL DOMAIN-CONTAINING PROTEIN 180"/>
    <property type="match status" value="1"/>
</dbReference>
<feature type="transmembrane region" description="Helical" evidence="9">
    <location>
        <begin position="474"/>
        <end position="492"/>
    </location>
</feature>
<evidence type="ECO:0000256" key="7">
    <source>
        <dbReference type="ARBA" id="ARBA00023170"/>
    </source>
</evidence>
<feature type="transmembrane region" description="Helical" evidence="9">
    <location>
        <begin position="543"/>
        <end position="562"/>
    </location>
</feature>
<proteinExistence type="predicted"/>
<keyword evidence="7" id="KW-0675">Receptor</keyword>
<evidence type="ECO:0000256" key="4">
    <source>
        <dbReference type="ARBA" id="ARBA00022692"/>
    </source>
</evidence>
<feature type="transmembrane region" description="Helical" evidence="9">
    <location>
        <begin position="200"/>
        <end position="222"/>
    </location>
</feature>
<evidence type="ECO:0000256" key="6">
    <source>
        <dbReference type="ARBA" id="ARBA00023136"/>
    </source>
</evidence>
<name>A0A3M7T286_BRAPC</name>
<keyword evidence="5 9" id="KW-1133">Transmembrane helix</keyword>
<dbReference type="AlphaFoldDB" id="A0A3M7T286"/>
<dbReference type="GO" id="GO:0038023">
    <property type="term" value="F:signaling receptor activity"/>
    <property type="evidence" value="ECO:0007669"/>
    <property type="project" value="InterPro"/>
</dbReference>
<feature type="transmembrane region" description="Helical" evidence="9">
    <location>
        <begin position="963"/>
        <end position="985"/>
    </location>
</feature>
<dbReference type="STRING" id="10195.A0A3M7T286"/>
<feature type="region of interest" description="Disordered" evidence="8">
    <location>
        <begin position="410"/>
        <end position="434"/>
    </location>
</feature>
<protein>
    <submittedName>
        <fullName evidence="10">Stimulated by retinoic acid protein 6-like protein</fullName>
    </submittedName>
</protein>
<feature type="transmembrane region" description="Helical" evidence="9">
    <location>
        <begin position="512"/>
        <end position="531"/>
    </location>
</feature>
<comment type="caution">
    <text evidence="10">The sequence shown here is derived from an EMBL/GenBank/DDBJ whole genome shotgun (WGS) entry which is preliminary data.</text>
</comment>
<evidence type="ECO:0000256" key="5">
    <source>
        <dbReference type="ARBA" id="ARBA00022989"/>
    </source>
</evidence>
<feature type="transmembrane region" description="Helical" evidence="9">
    <location>
        <begin position="377"/>
        <end position="397"/>
    </location>
</feature>
<evidence type="ECO:0000256" key="9">
    <source>
        <dbReference type="SAM" id="Phobius"/>
    </source>
</evidence>
<feature type="compositionally biased region" description="Basic and acidic residues" evidence="8">
    <location>
        <begin position="417"/>
        <end position="426"/>
    </location>
</feature>
<feature type="transmembrane region" description="Helical" evidence="9">
    <location>
        <begin position="253"/>
        <end position="272"/>
    </location>
</feature>
<dbReference type="Pfam" id="PF14752">
    <property type="entry name" value="RBP_receptor"/>
    <property type="match status" value="1"/>
</dbReference>
<dbReference type="EMBL" id="REGN01000410">
    <property type="protein sequence ID" value="RNA42141.1"/>
    <property type="molecule type" value="Genomic_DNA"/>
</dbReference>
<evidence type="ECO:0000313" key="11">
    <source>
        <dbReference type="Proteomes" id="UP000276133"/>
    </source>
</evidence>
<evidence type="ECO:0000256" key="1">
    <source>
        <dbReference type="ARBA" id="ARBA00004651"/>
    </source>
</evidence>
<feature type="transmembrane region" description="Helical" evidence="9">
    <location>
        <begin position="830"/>
        <end position="851"/>
    </location>
</feature>
<dbReference type="GO" id="GO:0071939">
    <property type="term" value="P:vitamin A import into cell"/>
    <property type="evidence" value="ECO:0007669"/>
    <property type="project" value="TreeGrafter"/>
</dbReference>
<organism evidence="10 11">
    <name type="scientific">Brachionus plicatilis</name>
    <name type="common">Marine rotifer</name>
    <name type="synonym">Brachionus muelleri</name>
    <dbReference type="NCBI Taxonomy" id="10195"/>
    <lineage>
        <taxon>Eukaryota</taxon>
        <taxon>Metazoa</taxon>
        <taxon>Spiralia</taxon>
        <taxon>Gnathifera</taxon>
        <taxon>Rotifera</taxon>
        <taxon>Eurotatoria</taxon>
        <taxon>Monogononta</taxon>
        <taxon>Pseudotrocha</taxon>
        <taxon>Ploima</taxon>
        <taxon>Brachionidae</taxon>
        <taxon>Brachionus</taxon>
    </lineage>
</organism>
<keyword evidence="3" id="KW-1003">Cell membrane</keyword>
<keyword evidence="6 9" id="KW-0472">Membrane</keyword>
<keyword evidence="11" id="KW-1185">Reference proteome</keyword>
<dbReference type="Proteomes" id="UP000276133">
    <property type="component" value="Unassembled WGS sequence"/>
</dbReference>
<reference evidence="10 11" key="1">
    <citation type="journal article" date="2018" name="Sci. Rep.">
        <title>Genomic signatures of local adaptation to the degree of environmental predictability in rotifers.</title>
        <authorList>
            <person name="Franch-Gras L."/>
            <person name="Hahn C."/>
            <person name="Garcia-Roger E.M."/>
            <person name="Carmona M.J."/>
            <person name="Serra M."/>
            <person name="Gomez A."/>
        </authorList>
    </citation>
    <scope>NUCLEOTIDE SEQUENCE [LARGE SCALE GENOMIC DNA]</scope>
    <source>
        <strain evidence="10">HYR1</strain>
    </source>
</reference>
<evidence type="ECO:0000256" key="3">
    <source>
        <dbReference type="ARBA" id="ARBA00022475"/>
    </source>
</evidence>
<evidence type="ECO:0000313" key="10">
    <source>
        <dbReference type="EMBL" id="RNA42141.1"/>
    </source>
</evidence>
<feature type="transmembrane region" description="Helical" evidence="9">
    <location>
        <begin position="997"/>
        <end position="1021"/>
    </location>
</feature>
<evidence type="ECO:0000256" key="8">
    <source>
        <dbReference type="SAM" id="MobiDB-lite"/>
    </source>
</evidence>
<keyword evidence="4 9" id="KW-0812">Transmembrane</keyword>
<dbReference type="GO" id="GO:0005886">
    <property type="term" value="C:plasma membrane"/>
    <property type="evidence" value="ECO:0007669"/>
    <property type="project" value="UniProtKB-SubCell"/>
</dbReference>
<comment type="subcellular location">
    <subcellularLocation>
        <location evidence="1">Cell membrane</location>
        <topology evidence="1">Multi-pass membrane protein</topology>
    </subcellularLocation>
</comment>
<dbReference type="InterPro" id="IPR026612">
    <property type="entry name" value="STRA6-like"/>
</dbReference>
<feature type="transmembrane region" description="Helical" evidence="9">
    <location>
        <begin position="150"/>
        <end position="179"/>
    </location>
</feature>